<dbReference type="AlphaFoldDB" id="A0AA88RFB5"/>
<proteinExistence type="predicted"/>
<evidence type="ECO:0000313" key="2">
    <source>
        <dbReference type="Proteomes" id="UP001187471"/>
    </source>
</evidence>
<dbReference type="EMBL" id="JAVXUO010001110">
    <property type="protein sequence ID" value="KAK2985932.1"/>
    <property type="molecule type" value="Genomic_DNA"/>
</dbReference>
<keyword evidence="2" id="KW-1185">Reference proteome</keyword>
<evidence type="ECO:0000313" key="1">
    <source>
        <dbReference type="EMBL" id="KAK2985932.1"/>
    </source>
</evidence>
<protein>
    <recommendedName>
        <fullName evidence="3">FAR1 domain-containing protein</fullName>
    </recommendedName>
</protein>
<gene>
    <name evidence="1" type="ORF">RJ640_008148</name>
</gene>
<dbReference type="Proteomes" id="UP001187471">
    <property type="component" value="Unassembled WGS sequence"/>
</dbReference>
<name>A0AA88RFB5_9ASTE</name>
<evidence type="ECO:0008006" key="3">
    <source>
        <dbReference type="Google" id="ProtNLM"/>
    </source>
</evidence>
<sequence length="127" mass="14831">MNEILGFKKLYDKRQVGKQLKRHKDTRIGCGAMMQITLSKKLGMWVVNKFEYIHSHFSATPSKIVKHHSHGKYHHSAACKCLYDKAVKYRRRVEKDDFNMMNSKATYLRLEAKSCPAAEIIVVKYQI</sequence>
<comment type="caution">
    <text evidence="1">The sequence shown here is derived from an EMBL/GenBank/DDBJ whole genome shotgun (WGS) entry which is preliminary data.</text>
</comment>
<reference evidence="1" key="1">
    <citation type="submission" date="2022-12" db="EMBL/GenBank/DDBJ databases">
        <title>Draft genome assemblies for two species of Escallonia (Escalloniales).</title>
        <authorList>
            <person name="Chanderbali A."/>
            <person name="Dervinis C."/>
            <person name="Anghel I."/>
            <person name="Soltis D."/>
            <person name="Soltis P."/>
            <person name="Zapata F."/>
        </authorList>
    </citation>
    <scope>NUCLEOTIDE SEQUENCE</scope>
    <source>
        <strain evidence="1">UCBG92.1500</strain>
        <tissue evidence="1">Leaf</tissue>
    </source>
</reference>
<organism evidence="1 2">
    <name type="scientific">Escallonia rubra</name>
    <dbReference type="NCBI Taxonomy" id="112253"/>
    <lineage>
        <taxon>Eukaryota</taxon>
        <taxon>Viridiplantae</taxon>
        <taxon>Streptophyta</taxon>
        <taxon>Embryophyta</taxon>
        <taxon>Tracheophyta</taxon>
        <taxon>Spermatophyta</taxon>
        <taxon>Magnoliopsida</taxon>
        <taxon>eudicotyledons</taxon>
        <taxon>Gunneridae</taxon>
        <taxon>Pentapetalae</taxon>
        <taxon>asterids</taxon>
        <taxon>campanulids</taxon>
        <taxon>Escalloniales</taxon>
        <taxon>Escalloniaceae</taxon>
        <taxon>Escallonia</taxon>
    </lineage>
</organism>
<accession>A0AA88RFB5</accession>